<dbReference type="SUPFAM" id="SSF54637">
    <property type="entry name" value="Thioesterase/thiol ester dehydrase-isomerase"/>
    <property type="match status" value="1"/>
</dbReference>
<organism evidence="2 3">
    <name type="scientific">Bradyrhizobium commune</name>
    <dbReference type="NCBI Taxonomy" id="83627"/>
    <lineage>
        <taxon>Bacteria</taxon>
        <taxon>Pseudomonadati</taxon>
        <taxon>Pseudomonadota</taxon>
        <taxon>Alphaproteobacteria</taxon>
        <taxon>Hyphomicrobiales</taxon>
        <taxon>Nitrobacteraceae</taxon>
        <taxon>Bradyrhizobium</taxon>
    </lineage>
</organism>
<dbReference type="KEGG" id="bcou:IC761_27795"/>
<dbReference type="SUPFAM" id="SSF51735">
    <property type="entry name" value="NAD(P)-binding Rossmann-fold domains"/>
    <property type="match status" value="1"/>
</dbReference>
<keyword evidence="3" id="KW-1185">Reference proteome</keyword>
<dbReference type="Gene3D" id="3.40.50.720">
    <property type="entry name" value="NAD(P)-binding Rossmann-like Domain"/>
    <property type="match status" value="1"/>
</dbReference>
<dbReference type="InterPro" id="IPR002539">
    <property type="entry name" value="MaoC-like_dom"/>
</dbReference>
<sequence length="481" mass="52019">MLAQRTFDLDDQRHFARVTGDWNPIHVDEVAARRTMAGSPIVHGIHTLLWLLESIGSQMPDLPEIARFRVNFGKMLYLGELAQATVLKQDGKQLRAKVSVGSVDIMQLIVGFGAARPRSADVGGGAAAGEVLNPSAPLETTLEAMATQRGRLAFASDADEIARMFPMAARMIGPRRVAGLGCSTRLVGMVVPGLHSIFGGLEVGFTTDEDSRSAIDYQVSTVQPELRYVRVEISGGGMLGHVEAFNRPEPIAQPSVALIRSKVAAAEFEGSIALVVGGSRGLGELVGKIVAAGGGKVVLTYVAGKADAERVAQDIVEGGGDCHVVPYDVSGDPESQLKSLPAAPSHIYYFATPSIFRRKTAAYSPAVFQQFNVFYVAGFYALIEQMMRDREPKDQLSVFYPSSSALDQRPDNMTEYAMSKAAGEILCQDLDRRMKNLRILTARLPRILTDQTASISDVESADALETLIPLVRDVQRGWKAR</sequence>
<dbReference type="PANTHER" id="PTHR43841">
    <property type="entry name" value="3-HYDROXYACYL-THIOESTER DEHYDRATASE HTDX-RELATED"/>
    <property type="match status" value="1"/>
</dbReference>
<dbReference type="EMBL" id="CP061379">
    <property type="protein sequence ID" value="QPF90272.1"/>
    <property type="molecule type" value="Genomic_DNA"/>
</dbReference>
<dbReference type="PANTHER" id="PTHR43841:SF1">
    <property type="entry name" value="3-HYDROXYACYL-THIOESTER DEHYDRATASE X"/>
    <property type="match status" value="1"/>
</dbReference>
<reference evidence="2 3" key="1">
    <citation type="submission" date="2020-09" db="EMBL/GenBank/DDBJ databases">
        <title>Complete genomes of bradyrhizobia occurring on native shrubby legumes in Australia.</title>
        <authorList>
            <person name="Lafay B."/>
        </authorList>
    </citation>
    <scope>NUCLEOTIDE SEQUENCE [LARGE SCALE GENOMIC DNA]</scope>
    <source>
        <strain evidence="2 3">BDV5040</strain>
    </source>
</reference>
<dbReference type="RefSeq" id="WP_195799864.1">
    <property type="nucleotide sequence ID" value="NZ_CP061379.1"/>
</dbReference>
<evidence type="ECO:0000313" key="2">
    <source>
        <dbReference type="EMBL" id="QPF90272.1"/>
    </source>
</evidence>
<dbReference type="Pfam" id="PF01575">
    <property type="entry name" value="MaoC_dehydratas"/>
    <property type="match status" value="1"/>
</dbReference>
<evidence type="ECO:0000259" key="1">
    <source>
        <dbReference type="Pfam" id="PF01575"/>
    </source>
</evidence>
<dbReference type="Proteomes" id="UP000594621">
    <property type="component" value="Chromosome"/>
</dbReference>
<protein>
    <recommendedName>
        <fullName evidence="1">MaoC-like domain-containing protein</fullName>
    </recommendedName>
</protein>
<dbReference type="Gene3D" id="3.10.129.10">
    <property type="entry name" value="Hotdog Thioesterase"/>
    <property type="match status" value="1"/>
</dbReference>
<dbReference type="InterPro" id="IPR036291">
    <property type="entry name" value="NAD(P)-bd_dom_sf"/>
</dbReference>
<dbReference type="InterPro" id="IPR029069">
    <property type="entry name" value="HotDog_dom_sf"/>
</dbReference>
<name>A0A7S9D309_9BRAD</name>
<evidence type="ECO:0000313" key="3">
    <source>
        <dbReference type="Proteomes" id="UP000594621"/>
    </source>
</evidence>
<dbReference type="AlphaFoldDB" id="A0A7S9D309"/>
<proteinExistence type="predicted"/>
<accession>A0A7S9D309</accession>
<feature type="domain" description="MaoC-like" evidence="1">
    <location>
        <begin position="5"/>
        <end position="99"/>
    </location>
</feature>
<dbReference type="CDD" id="cd03441">
    <property type="entry name" value="R_hydratase_like"/>
    <property type="match status" value="1"/>
</dbReference>
<gene>
    <name evidence="2" type="ORF">IC761_27795</name>
</gene>